<keyword evidence="2" id="KW-1185">Reference proteome</keyword>
<organism evidence="1 2">
    <name type="scientific">Paramecium pentaurelia</name>
    <dbReference type="NCBI Taxonomy" id="43138"/>
    <lineage>
        <taxon>Eukaryota</taxon>
        <taxon>Sar</taxon>
        <taxon>Alveolata</taxon>
        <taxon>Ciliophora</taxon>
        <taxon>Intramacronucleata</taxon>
        <taxon>Oligohymenophorea</taxon>
        <taxon>Peniculida</taxon>
        <taxon>Parameciidae</taxon>
        <taxon>Paramecium</taxon>
    </lineage>
</organism>
<name>A0A8S1XK75_9CILI</name>
<comment type="caution">
    <text evidence="1">The sequence shown here is derived from an EMBL/GenBank/DDBJ whole genome shotgun (WGS) entry which is preliminary data.</text>
</comment>
<dbReference type="OrthoDB" id="302863at2759"/>
<protein>
    <recommendedName>
        <fullName evidence="3">Thioredoxin domain-containing protein</fullName>
    </recommendedName>
</protein>
<dbReference type="Proteomes" id="UP000689195">
    <property type="component" value="Unassembled WGS sequence"/>
</dbReference>
<sequence length="121" mass="14306">MAYPFYRPSCLNCQKVMPIWESLAQYNQTQKKDLFKLFSIDAVPNMILLSEGGNLNHNNCNRTNEFFIIFVDRNWYNNQMETSIKQGLQIFNTTTICFDIWRSMNNKTKKSLILEIPKIIL</sequence>
<dbReference type="AlphaFoldDB" id="A0A8S1XK75"/>
<evidence type="ECO:0000313" key="1">
    <source>
        <dbReference type="EMBL" id="CAD8201247.1"/>
    </source>
</evidence>
<evidence type="ECO:0000313" key="2">
    <source>
        <dbReference type="Proteomes" id="UP000689195"/>
    </source>
</evidence>
<proteinExistence type="predicted"/>
<gene>
    <name evidence="1" type="ORF">PPENT_87.1.T1270034</name>
</gene>
<dbReference type="EMBL" id="CAJJDO010000127">
    <property type="protein sequence ID" value="CAD8201247.1"/>
    <property type="molecule type" value="Genomic_DNA"/>
</dbReference>
<evidence type="ECO:0008006" key="3">
    <source>
        <dbReference type="Google" id="ProtNLM"/>
    </source>
</evidence>
<reference evidence="1" key="1">
    <citation type="submission" date="2021-01" db="EMBL/GenBank/DDBJ databases">
        <authorList>
            <consortium name="Genoscope - CEA"/>
            <person name="William W."/>
        </authorList>
    </citation>
    <scope>NUCLEOTIDE SEQUENCE</scope>
</reference>
<accession>A0A8S1XK75</accession>